<dbReference type="GO" id="GO:0015171">
    <property type="term" value="F:amino acid transmembrane transporter activity"/>
    <property type="evidence" value="ECO:0007669"/>
    <property type="project" value="TreeGrafter"/>
</dbReference>
<feature type="transmembrane region" description="Helical" evidence="6">
    <location>
        <begin position="6"/>
        <end position="28"/>
    </location>
</feature>
<organism evidence="7 8">
    <name type="scientific">Campylobacter lari NCTC 11845</name>
    <dbReference type="NCBI Taxonomy" id="1388749"/>
    <lineage>
        <taxon>Bacteria</taxon>
        <taxon>Pseudomonadati</taxon>
        <taxon>Campylobacterota</taxon>
        <taxon>Epsilonproteobacteria</taxon>
        <taxon>Campylobacterales</taxon>
        <taxon>Campylobacteraceae</taxon>
        <taxon>Campylobacter</taxon>
    </lineage>
</organism>
<dbReference type="PANTHER" id="PTHR30086">
    <property type="entry name" value="ARGININE EXPORTER PROTEIN ARGO"/>
    <property type="match status" value="1"/>
</dbReference>
<evidence type="ECO:0000256" key="5">
    <source>
        <dbReference type="ARBA" id="ARBA00023136"/>
    </source>
</evidence>
<keyword evidence="4 6" id="KW-1133">Transmembrane helix</keyword>
<dbReference type="Pfam" id="PF01810">
    <property type="entry name" value="LysE"/>
    <property type="match status" value="1"/>
</dbReference>
<name>A0A0A8HXP1_CAMLA</name>
<dbReference type="InterPro" id="IPR001123">
    <property type="entry name" value="LeuE-type"/>
</dbReference>
<reference evidence="7 8" key="1">
    <citation type="journal article" date="2014" name="Genome Biol. Evol.">
        <title>Comparative Genomics of the Campylobacter lari Group.</title>
        <authorList>
            <person name="Miller W.G."/>
            <person name="Yee E."/>
            <person name="Chapman M.H."/>
            <person name="Smith T.P."/>
            <person name="Bono J.L."/>
            <person name="Huynh S."/>
            <person name="Parker C.T."/>
            <person name="Vandamme P."/>
            <person name="Luong K."/>
            <person name="Korlach J."/>
        </authorList>
    </citation>
    <scope>NUCLEOTIDE SEQUENCE [LARGE SCALE GENOMIC DNA]</scope>
    <source>
        <strain evidence="8">RM3659</strain>
    </source>
</reference>
<dbReference type="KEGG" id="cln:UPTC3659_1765"/>
<keyword evidence="2" id="KW-1003">Cell membrane</keyword>
<evidence type="ECO:0000256" key="1">
    <source>
        <dbReference type="ARBA" id="ARBA00004651"/>
    </source>
</evidence>
<feature type="transmembrane region" description="Helical" evidence="6">
    <location>
        <begin position="104"/>
        <end position="124"/>
    </location>
</feature>
<evidence type="ECO:0000313" key="8">
    <source>
        <dbReference type="Proteomes" id="UP000031130"/>
    </source>
</evidence>
<evidence type="ECO:0000256" key="6">
    <source>
        <dbReference type="SAM" id="Phobius"/>
    </source>
</evidence>
<dbReference type="EMBL" id="CP007775">
    <property type="protein sequence ID" value="AJD02577.1"/>
    <property type="molecule type" value="Genomic_DNA"/>
</dbReference>
<feature type="transmembrane region" description="Helical" evidence="6">
    <location>
        <begin position="40"/>
        <end position="60"/>
    </location>
</feature>
<evidence type="ECO:0000313" key="7">
    <source>
        <dbReference type="EMBL" id="AJD02577.1"/>
    </source>
</evidence>
<feature type="transmembrane region" description="Helical" evidence="6">
    <location>
        <begin position="136"/>
        <end position="160"/>
    </location>
</feature>
<sequence length="201" mass="22903">MFLWVLIIHFFGLILPGPDFFLVSSYALREGIKSALKASLGVSLAMSLWIILSILGLSVIFHQFPFLQIALSSFGACYLLYLAYGIYKNAKIGKIKVQKTHISAFLSGMITNLSNPKVIFYFASVFASFDFTQMRWMLIVLVFVLILETIIYFSLVSLLFSKPFMVRIYQKNLKLIDYLSAFIFFVFAMSILSSNLMTMIN</sequence>
<dbReference type="RefSeq" id="WP_039627261.1">
    <property type="nucleotide sequence ID" value="NZ_CP007775.1"/>
</dbReference>
<evidence type="ECO:0000256" key="3">
    <source>
        <dbReference type="ARBA" id="ARBA00022692"/>
    </source>
</evidence>
<dbReference type="OrthoDB" id="5340182at2"/>
<keyword evidence="3 6" id="KW-0812">Transmembrane</keyword>
<gene>
    <name evidence="7" type="ORF">UPTC3659_1765</name>
</gene>
<dbReference type="Proteomes" id="UP000031130">
    <property type="component" value="Chromosome"/>
</dbReference>
<dbReference type="HOGENOM" id="CLU_079569_0_1_7"/>
<evidence type="ECO:0000256" key="2">
    <source>
        <dbReference type="ARBA" id="ARBA00022475"/>
    </source>
</evidence>
<evidence type="ECO:0000256" key="4">
    <source>
        <dbReference type="ARBA" id="ARBA00022989"/>
    </source>
</evidence>
<proteinExistence type="predicted"/>
<protein>
    <submittedName>
        <fullName evidence="7">Transporter, LysE family</fullName>
    </submittedName>
</protein>
<keyword evidence="5 6" id="KW-0472">Membrane</keyword>
<accession>A0A0A8HXP1</accession>
<comment type="subcellular location">
    <subcellularLocation>
        <location evidence="1">Cell membrane</location>
        <topology evidence="1">Multi-pass membrane protein</topology>
    </subcellularLocation>
</comment>
<feature type="transmembrane region" description="Helical" evidence="6">
    <location>
        <begin position="181"/>
        <end position="200"/>
    </location>
</feature>
<dbReference type="PANTHER" id="PTHR30086:SF19">
    <property type="entry name" value="THREONINE EFFLUX PROTEIN"/>
    <property type="match status" value="1"/>
</dbReference>
<dbReference type="AlphaFoldDB" id="A0A0A8HXP1"/>
<dbReference type="GO" id="GO:0005886">
    <property type="term" value="C:plasma membrane"/>
    <property type="evidence" value="ECO:0007669"/>
    <property type="project" value="UniProtKB-SubCell"/>
</dbReference>
<feature type="transmembrane region" description="Helical" evidence="6">
    <location>
        <begin position="66"/>
        <end position="84"/>
    </location>
</feature>